<reference evidence="1 2" key="1">
    <citation type="journal article" date="2021" name="Elife">
        <title>Chloroplast acquisition without the gene transfer in kleptoplastic sea slugs, Plakobranchus ocellatus.</title>
        <authorList>
            <person name="Maeda T."/>
            <person name="Takahashi S."/>
            <person name="Yoshida T."/>
            <person name="Shimamura S."/>
            <person name="Takaki Y."/>
            <person name="Nagai Y."/>
            <person name="Toyoda A."/>
            <person name="Suzuki Y."/>
            <person name="Arimoto A."/>
            <person name="Ishii H."/>
            <person name="Satoh N."/>
            <person name="Nishiyama T."/>
            <person name="Hasebe M."/>
            <person name="Maruyama T."/>
            <person name="Minagawa J."/>
            <person name="Obokata J."/>
            <person name="Shigenobu S."/>
        </authorList>
    </citation>
    <scope>NUCLEOTIDE SEQUENCE [LARGE SCALE GENOMIC DNA]</scope>
</reference>
<evidence type="ECO:0000313" key="2">
    <source>
        <dbReference type="Proteomes" id="UP000735302"/>
    </source>
</evidence>
<name>A0AAV4CB33_9GAST</name>
<accession>A0AAV4CB33</accession>
<gene>
    <name evidence="1" type="ORF">PoB_005902100</name>
</gene>
<comment type="caution">
    <text evidence="1">The sequence shown here is derived from an EMBL/GenBank/DDBJ whole genome shotgun (WGS) entry which is preliminary data.</text>
</comment>
<keyword evidence="2" id="KW-1185">Reference proteome</keyword>
<organism evidence="1 2">
    <name type="scientific">Plakobranchus ocellatus</name>
    <dbReference type="NCBI Taxonomy" id="259542"/>
    <lineage>
        <taxon>Eukaryota</taxon>
        <taxon>Metazoa</taxon>
        <taxon>Spiralia</taxon>
        <taxon>Lophotrochozoa</taxon>
        <taxon>Mollusca</taxon>
        <taxon>Gastropoda</taxon>
        <taxon>Heterobranchia</taxon>
        <taxon>Euthyneura</taxon>
        <taxon>Panpulmonata</taxon>
        <taxon>Sacoglossa</taxon>
        <taxon>Placobranchoidea</taxon>
        <taxon>Plakobranchidae</taxon>
        <taxon>Plakobranchus</taxon>
    </lineage>
</organism>
<proteinExistence type="predicted"/>
<dbReference type="AlphaFoldDB" id="A0AAV4CB33"/>
<protein>
    <recommendedName>
        <fullName evidence="3">Secreted protein</fullName>
    </recommendedName>
</protein>
<sequence>MSHVMWGVSYPATNVGSRGQTCSSRSRKTVPVLLSPCSALVATALATAPCSARAVAVSTVTPCEASAVTVSDSGTYSANTACWLHDNLRTRGTSVR</sequence>
<dbReference type="Proteomes" id="UP000735302">
    <property type="component" value="Unassembled WGS sequence"/>
</dbReference>
<evidence type="ECO:0000313" key="1">
    <source>
        <dbReference type="EMBL" id="GFO32516.1"/>
    </source>
</evidence>
<evidence type="ECO:0008006" key="3">
    <source>
        <dbReference type="Google" id="ProtNLM"/>
    </source>
</evidence>
<dbReference type="EMBL" id="BLXT01006630">
    <property type="protein sequence ID" value="GFO32516.1"/>
    <property type="molecule type" value="Genomic_DNA"/>
</dbReference>